<dbReference type="PANTHER" id="PTHR24104">
    <property type="entry name" value="E3 UBIQUITIN-PROTEIN LIGASE NHLRC1-RELATED"/>
    <property type="match status" value="1"/>
</dbReference>
<feature type="repeat" description="NHL" evidence="2">
    <location>
        <begin position="380"/>
        <end position="410"/>
    </location>
</feature>
<dbReference type="CDD" id="cd05819">
    <property type="entry name" value="NHL"/>
    <property type="match status" value="1"/>
</dbReference>
<feature type="coiled-coil region" evidence="3">
    <location>
        <begin position="95"/>
        <end position="122"/>
    </location>
</feature>
<comment type="caution">
    <text evidence="4">The sequence shown here is derived from an EMBL/GenBank/DDBJ whole genome shotgun (WGS) entry which is preliminary data.</text>
</comment>
<gene>
    <name evidence="4" type="ORF">IZO911_LOCUS15931</name>
    <name evidence="7" type="ORF">KXQ929_LOCUS9327</name>
    <name evidence="6" type="ORF">OKA104_LOCUS1586</name>
    <name evidence="5" type="ORF">VCS650_LOCUS17483</name>
</gene>
<keyword evidence="1" id="KW-0677">Repeat</keyword>
<name>A0A814E9A8_9BILA</name>
<dbReference type="Proteomes" id="UP000663868">
    <property type="component" value="Unassembled WGS sequence"/>
</dbReference>
<evidence type="ECO:0000256" key="2">
    <source>
        <dbReference type="PROSITE-ProRule" id="PRU00504"/>
    </source>
</evidence>
<dbReference type="EMBL" id="CAJOBB010000422">
    <property type="protein sequence ID" value="CAF3675998.1"/>
    <property type="molecule type" value="Genomic_DNA"/>
</dbReference>
<evidence type="ECO:0000313" key="8">
    <source>
        <dbReference type="Proteomes" id="UP000663860"/>
    </source>
</evidence>
<protein>
    <submittedName>
        <fullName evidence="4">Uncharacterized protein</fullName>
    </submittedName>
</protein>
<evidence type="ECO:0000256" key="1">
    <source>
        <dbReference type="ARBA" id="ARBA00022737"/>
    </source>
</evidence>
<dbReference type="PROSITE" id="PS51125">
    <property type="entry name" value="NHL"/>
    <property type="match status" value="1"/>
</dbReference>
<evidence type="ECO:0000313" key="4">
    <source>
        <dbReference type="EMBL" id="CAF0968944.1"/>
    </source>
</evidence>
<dbReference type="Pfam" id="PF01436">
    <property type="entry name" value="NHL"/>
    <property type="match status" value="1"/>
</dbReference>
<evidence type="ECO:0000256" key="3">
    <source>
        <dbReference type="SAM" id="Coils"/>
    </source>
</evidence>
<dbReference type="Proteomes" id="UP000663860">
    <property type="component" value="Unassembled WGS sequence"/>
</dbReference>
<keyword evidence="3" id="KW-0175">Coiled coil</keyword>
<dbReference type="Gene3D" id="2.120.10.30">
    <property type="entry name" value="TolB, C-terminal domain"/>
    <property type="match status" value="2"/>
</dbReference>
<accession>A0A814E9A8</accession>
<dbReference type="AlphaFoldDB" id="A0A814E9A8"/>
<reference evidence="4" key="1">
    <citation type="submission" date="2021-02" db="EMBL/GenBank/DDBJ databases">
        <authorList>
            <person name="Nowell W R."/>
        </authorList>
    </citation>
    <scope>NUCLEOTIDE SEQUENCE</scope>
</reference>
<evidence type="ECO:0000313" key="6">
    <source>
        <dbReference type="EMBL" id="CAF3502639.1"/>
    </source>
</evidence>
<evidence type="ECO:0000313" key="7">
    <source>
        <dbReference type="EMBL" id="CAF3675998.1"/>
    </source>
</evidence>
<dbReference type="EMBL" id="CAJNON010000161">
    <property type="protein sequence ID" value="CAF1052444.1"/>
    <property type="molecule type" value="Genomic_DNA"/>
</dbReference>
<sequence>MANNTQCFTCHRENNIYTCEGCSNRFCSIHLAEHQQRLNEELNHIIDDYNVFKERINEQKQNPHNHSLIKQINQWETDSIAKIQQKAKDCREDVIKSSQTLLNDIEKKFNDLNKQIQQIHKENDFNEINLNYLRNQLRKMTKELNNPSNISIQQNSQTFISDISIISSKKPKFSKWKQNAITVAGGNGQGQELNQLNGPVGIFIDKKKNIFIADWTNHRIVEWKCDAKKGQIIAGGKGQGNRMDELYSPTDVIADQQNHSIIIADRDNRRVIQWLNQKQQILIENIDCYGLAMDENGFLYVSDYKKNEVRRWKMGEYNNGILVAGGNGEGNQLNQLHWPTFIFVDEDQTVYVSDSNNHRVMKWRKGAKTGKTVAGGNGQGNNLKQLSAPRGVIVDDLGQIYVADSENQRIMRWCEGKEEGEIVVGGNGQGNEPNQLNGPRGLSFDDEGNLYATDHLNQRIQNFVTIL</sequence>
<dbReference type="Proteomes" id="UP000663881">
    <property type="component" value="Unassembled WGS sequence"/>
</dbReference>
<dbReference type="PANTHER" id="PTHR24104:SF25">
    <property type="entry name" value="PROTEIN LIN-41"/>
    <property type="match status" value="1"/>
</dbReference>
<proteinExistence type="predicted"/>
<evidence type="ECO:0000313" key="5">
    <source>
        <dbReference type="EMBL" id="CAF1052444.1"/>
    </source>
</evidence>
<dbReference type="InterPro" id="IPR050952">
    <property type="entry name" value="TRIM-NHL_E3_ligases"/>
</dbReference>
<dbReference type="Proteomes" id="UP000663891">
    <property type="component" value="Unassembled WGS sequence"/>
</dbReference>
<dbReference type="GO" id="GO:0008270">
    <property type="term" value="F:zinc ion binding"/>
    <property type="evidence" value="ECO:0007669"/>
    <property type="project" value="UniProtKB-KW"/>
</dbReference>
<dbReference type="SUPFAM" id="SSF101898">
    <property type="entry name" value="NHL repeat"/>
    <property type="match status" value="1"/>
</dbReference>
<dbReference type="EMBL" id="CAJNOE010000140">
    <property type="protein sequence ID" value="CAF0968944.1"/>
    <property type="molecule type" value="Genomic_DNA"/>
</dbReference>
<dbReference type="InterPro" id="IPR011042">
    <property type="entry name" value="6-blade_b-propeller_TolB-like"/>
</dbReference>
<dbReference type="EMBL" id="CAJOAY010000039">
    <property type="protein sequence ID" value="CAF3502639.1"/>
    <property type="molecule type" value="Genomic_DNA"/>
</dbReference>
<dbReference type="InterPro" id="IPR001258">
    <property type="entry name" value="NHL_repeat"/>
</dbReference>
<organism evidence="4 8">
    <name type="scientific">Adineta steineri</name>
    <dbReference type="NCBI Taxonomy" id="433720"/>
    <lineage>
        <taxon>Eukaryota</taxon>
        <taxon>Metazoa</taxon>
        <taxon>Spiralia</taxon>
        <taxon>Gnathifera</taxon>
        <taxon>Rotifera</taxon>
        <taxon>Eurotatoria</taxon>
        <taxon>Bdelloidea</taxon>
        <taxon>Adinetida</taxon>
        <taxon>Adinetidae</taxon>
        <taxon>Adineta</taxon>
    </lineage>
</organism>